<dbReference type="EMBL" id="JAYKXN010000001">
    <property type="protein sequence ID" value="KAK7318779.1"/>
    <property type="molecule type" value="Genomic_DNA"/>
</dbReference>
<keyword evidence="2" id="KW-0472">Membrane</keyword>
<sequence>MALPFTLAVFLPLFLAGDSAAKELRPSDHGLIFQTLSPAGPHSSPGMRSFFNSQNSSPIMSSSSSDVAFPRAMDSGEASPPLWWRAAGDGSGERVRKALTVASLVCGVAGAVLLVVSGLVYVLKCRKRKEKLNAGFCGGENGNGDDNNEEKNKLQLVVANP</sequence>
<proteinExistence type="predicted"/>
<organism evidence="4 5">
    <name type="scientific">Clitoria ternatea</name>
    <name type="common">Butterfly pea</name>
    <dbReference type="NCBI Taxonomy" id="43366"/>
    <lineage>
        <taxon>Eukaryota</taxon>
        <taxon>Viridiplantae</taxon>
        <taxon>Streptophyta</taxon>
        <taxon>Embryophyta</taxon>
        <taxon>Tracheophyta</taxon>
        <taxon>Spermatophyta</taxon>
        <taxon>Magnoliopsida</taxon>
        <taxon>eudicotyledons</taxon>
        <taxon>Gunneridae</taxon>
        <taxon>Pentapetalae</taxon>
        <taxon>rosids</taxon>
        <taxon>fabids</taxon>
        <taxon>Fabales</taxon>
        <taxon>Fabaceae</taxon>
        <taxon>Papilionoideae</taxon>
        <taxon>50 kb inversion clade</taxon>
        <taxon>NPAAA clade</taxon>
        <taxon>indigoferoid/millettioid clade</taxon>
        <taxon>Phaseoleae</taxon>
        <taxon>Clitoria</taxon>
    </lineage>
</organism>
<feature type="region of interest" description="Disordered" evidence="1">
    <location>
        <begin position="136"/>
        <end position="161"/>
    </location>
</feature>
<evidence type="ECO:0000256" key="3">
    <source>
        <dbReference type="SAM" id="SignalP"/>
    </source>
</evidence>
<feature type="chain" id="PRO_5042996411" evidence="3">
    <location>
        <begin position="22"/>
        <end position="161"/>
    </location>
</feature>
<protein>
    <submittedName>
        <fullName evidence="4">Uncharacterized protein</fullName>
    </submittedName>
</protein>
<dbReference type="AlphaFoldDB" id="A0AAN9KKA9"/>
<feature type="transmembrane region" description="Helical" evidence="2">
    <location>
        <begin position="101"/>
        <end position="123"/>
    </location>
</feature>
<keyword evidence="2" id="KW-0812">Transmembrane</keyword>
<keyword evidence="2" id="KW-1133">Transmembrane helix</keyword>
<accession>A0AAN9KKA9</accession>
<name>A0AAN9KKA9_CLITE</name>
<feature type="signal peptide" evidence="3">
    <location>
        <begin position="1"/>
        <end position="21"/>
    </location>
</feature>
<dbReference type="Proteomes" id="UP001359559">
    <property type="component" value="Unassembled WGS sequence"/>
</dbReference>
<gene>
    <name evidence="4" type="ORF">RJT34_03486</name>
</gene>
<comment type="caution">
    <text evidence="4">The sequence shown here is derived from an EMBL/GenBank/DDBJ whole genome shotgun (WGS) entry which is preliminary data.</text>
</comment>
<keyword evidence="3" id="KW-0732">Signal</keyword>
<dbReference type="PANTHER" id="PTHR37189:SF2">
    <property type="entry name" value="PROTEIN, PUTATIVE-RELATED"/>
    <property type="match status" value="1"/>
</dbReference>
<evidence type="ECO:0000313" key="5">
    <source>
        <dbReference type="Proteomes" id="UP001359559"/>
    </source>
</evidence>
<keyword evidence="5" id="KW-1185">Reference proteome</keyword>
<evidence type="ECO:0000256" key="1">
    <source>
        <dbReference type="SAM" id="MobiDB-lite"/>
    </source>
</evidence>
<reference evidence="4 5" key="1">
    <citation type="submission" date="2024-01" db="EMBL/GenBank/DDBJ databases">
        <title>The genomes of 5 underutilized Papilionoideae crops provide insights into root nodulation and disease resistance.</title>
        <authorList>
            <person name="Yuan L."/>
        </authorList>
    </citation>
    <scope>NUCLEOTIDE SEQUENCE [LARGE SCALE GENOMIC DNA]</scope>
    <source>
        <strain evidence="4">LY-2023</strain>
        <tissue evidence="4">Leaf</tissue>
    </source>
</reference>
<evidence type="ECO:0000313" key="4">
    <source>
        <dbReference type="EMBL" id="KAK7318779.1"/>
    </source>
</evidence>
<dbReference type="PANTHER" id="PTHR37189">
    <property type="entry name" value="CONCANAVALIN A-LIKE LECTIN/GLUCANASE DOMAIN-CONTAINING PROTEIN-RELATED"/>
    <property type="match status" value="1"/>
</dbReference>
<evidence type="ECO:0000256" key="2">
    <source>
        <dbReference type="SAM" id="Phobius"/>
    </source>
</evidence>